<evidence type="ECO:0000313" key="1">
    <source>
        <dbReference type="EMBL" id="EDR13777.1"/>
    </source>
</evidence>
<dbReference type="OrthoDB" id="270318at2759"/>
<reference evidence="1 2" key="1">
    <citation type="journal article" date="2008" name="Nature">
        <title>The genome of Laccaria bicolor provides insights into mycorrhizal symbiosis.</title>
        <authorList>
            <person name="Martin F."/>
            <person name="Aerts A."/>
            <person name="Ahren D."/>
            <person name="Brun A."/>
            <person name="Danchin E.G.J."/>
            <person name="Duchaussoy F."/>
            <person name="Gibon J."/>
            <person name="Kohler A."/>
            <person name="Lindquist E."/>
            <person name="Pereda V."/>
            <person name="Salamov A."/>
            <person name="Shapiro H.J."/>
            <person name="Wuyts J."/>
            <person name="Blaudez D."/>
            <person name="Buee M."/>
            <person name="Brokstein P."/>
            <person name="Canbaeck B."/>
            <person name="Cohen D."/>
            <person name="Courty P.E."/>
            <person name="Coutinho P.M."/>
            <person name="Delaruelle C."/>
            <person name="Detter J.C."/>
            <person name="Deveau A."/>
            <person name="DiFazio S."/>
            <person name="Duplessis S."/>
            <person name="Fraissinet-Tachet L."/>
            <person name="Lucic E."/>
            <person name="Frey-Klett P."/>
            <person name="Fourrey C."/>
            <person name="Feussner I."/>
            <person name="Gay G."/>
            <person name="Grimwood J."/>
            <person name="Hoegger P.J."/>
            <person name="Jain P."/>
            <person name="Kilaru S."/>
            <person name="Labbe J."/>
            <person name="Lin Y.C."/>
            <person name="Legue V."/>
            <person name="Le Tacon F."/>
            <person name="Marmeisse R."/>
            <person name="Melayah D."/>
            <person name="Montanini B."/>
            <person name="Muratet M."/>
            <person name="Nehls U."/>
            <person name="Niculita-Hirzel H."/>
            <person name="Oudot-Le Secq M.P."/>
            <person name="Peter M."/>
            <person name="Quesneville H."/>
            <person name="Rajashekar B."/>
            <person name="Reich M."/>
            <person name="Rouhier N."/>
            <person name="Schmutz J."/>
            <person name="Yin T."/>
            <person name="Chalot M."/>
            <person name="Henrissat B."/>
            <person name="Kuees U."/>
            <person name="Lucas S."/>
            <person name="Van de Peer Y."/>
            <person name="Podila G.K."/>
            <person name="Polle A."/>
            <person name="Pukkila P.J."/>
            <person name="Richardson P.M."/>
            <person name="Rouze P."/>
            <person name="Sanders I.R."/>
            <person name="Stajich J.E."/>
            <person name="Tunlid A."/>
            <person name="Tuskan G."/>
            <person name="Grigoriev I.V."/>
        </authorList>
    </citation>
    <scope>NUCLEOTIDE SEQUENCE [LARGE SCALE GENOMIC DNA]</scope>
    <source>
        <strain evidence="2">S238N-H82 / ATCC MYA-4686</strain>
    </source>
</reference>
<dbReference type="GeneID" id="6071153"/>
<dbReference type="SUPFAM" id="SSF48576">
    <property type="entry name" value="Terpenoid synthases"/>
    <property type="match status" value="1"/>
</dbReference>
<protein>
    <submittedName>
        <fullName evidence="1">Predicted protein</fullName>
    </submittedName>
</protein>
<organism evidence="2">
    <name type="scientific">Laccaria bicolor (strain S238N-H82 / ATCC MYA-4686)</name>
    <name type="common">Bicoloured deceiver</name>
    <name type="synonym">Laccaria laccata var. bicolor</name>
    <dbReference type="NCBI Taxonomy" id="486041"/>
    <lineage>
        <taxon>Eukaryota</taxon>
        <taxon>Fungi</taxon>
        <taxon>Dikarya</taxon>
        <taxon>Basidiomycota</taxon>
        <taxon>Agaricomycotina</taxon>
        <taxon>Agaricomycetes</taxon>
        <taxon>Agaricomycetidae</taxon>
        <taxon>Agaricales</taxon>
        <taxon>Agaricineae</taxon>
        <taxon>Hydnangiaceae</taxon>
        <taxon>Laccaria</taxon>
    </lineage>
</organism>
<dbReference type="InterPro" id="IPR002060">
    <property type="entry name" value="Squ/phyt_synthse"/>
</dbReference>
<dbReference type="KEGG" id="lbc:LACBIDRAFT_182495"/>
<evidence type="ECO:0000313" key="2">
    <source>
        <dbReference type="Proteomes" id="UP000001194"/>
    </source>
</evidence>
<proteinExistence type="predicted"/>
<dbReference type="HOGENOM" id="CLU_037269_6_2_1"/>
<dbReference type="Proteomes" id="UP000001194">
    <property type="component" value="Unassembled WGS sequence"/>
</dbReference>
<dbReference type="Pfam" id="PF00494">
    <property type="entry name" value="SQS_PSY"/>
    <property type="match status" value="1"/>
</dbReference>
<dbReference type="Gene3D" id="1.10.600.10">
    <property type="entry name" value="Farnesyl Diphosphate Synthase"/>
    <property type="match status" value="1"/>
</dbReference>
<dbReference type="InterPro" id="IPR008949">
    <property type="entry name" value="Isoprenoid_synthase_dom_sf"/>
</dbReference>
<keyword evidence="2" id="KW-1185">Reference proteome</keyword>
<name>B0CVN6_LACBS</name>
<dbReference type="STRING" id="486041.B0CVN6"/>
<dbReference type="RefSeq" id="XP_001876275.1">
    <property type="nucleotide sequence ID" value="XM_001876240.1"/>
</dbReference>
<sequence>MSNDPTIGLANPAAYCRDFVRKHDYESFLVSHFYPKAAQDGYFAIKAFSVELATVQDNVSNAMIGQMRMVFWRDALKAIADVRIYALNEKRGRPPKHPIVLALYEASQRANLPAYHLRRMIDARPLTFGGQDAELHTPSHLTIDSVTSHAESTSSTVLYLLLSLLSVGSSALSHAASHLGAAQTISTLLRALPYHAKKGEMIIPAEITAKHGVKQEEVFRRGPEAHGIEEAVFEFATLANDHLITARDMLKEEGMGGSVPARAMPVFLSGVTVANYLGRLEKANFNAFQSRLVVRDWKLAWQIWRSYYIRRF</sequence>
<dbReference type="EMBL" id="DS547093">
    <property type="protein sequence ID" value="EDR13777.1"/>
    <property type="molecule type" value="Genomic_DNA"/>
</dbReference>
<dbReference type="AlphaFoldDB" id="B0CVN6"/>
<gene>
    <name evidence="1" type="ORF">LACBIDRAFT_182495</name>
</gene>
<dbReference type="InParanoid" id="B0CVN6"/>
<accession>B0CVN6</accession>